<dbReference type="Pfam" id="PF00008">
    <property type="entry name" value="EGF"/>
    <property type="match status" value="1"/>
</dbReference>
<feature type="transmembrane region" description="Helical" evidence="9">
    <location>
        <begin position="1295"/>
        <end position="1319"/>
    </location>
</feature>
<dbReference type="PANTHER" id="PTHR24270:SF60">
    <property type="entry name" value="CUB AND LDLA DOMAIN, ISOFORM A-RELATED"/>
    <property type="match status" value="1"/>
</dbReference>
<evidence type="ECO:0000256" key="6">
    <source>
        <dbReference type="ARBA" id="ARBA00023157"/>
    </source>
</evidence>
<feature type="transmembrane region" description="Helical" evidence="9">
    <location>
        <begin position="1432"/>
        <end position="1457"/>
    </location>
</feature>
<dbReference type="SMART" id="SM00192">
    <property type="entry name" value="LDLa"/>
    <property type="match status" value="5"/>
</dbReference>
<dbReference type="Gene3D" id="1.20.1070.10">
    <property type="entry name" value="Rhodopsin 7-helix transmembrane proteins"/>
    <property type="match status" value="1"/>
</dbReference>
<evidence type="ECO:0000256" key="9">
    <source>
        <dbReference type="SAM" id="Phobius"/>
    </source>
</evidence>
<comment type="caution">
    <text evidence="13">The sequence shown here is derived from an EMBL/GenBank/DDBJ whole genome shotgun (WGS) entry which is preliminary data.</text>
</comment>
<keyword evidence="6 7" id="KW-1015">Disulfide bond</keyword>
<feature type="transmembrane region" description="Helical" evidence="9">
    <location>
        <begin position="1514"/>
        <end position="1536"/>
    </location>
</feature>
<feature type="domain" description="EGF-like" evidence="11">
    <location>
        <begin position="916"/>
        <end position="954"/>
    </location>
</feature>
<keyword evidence="4 9" id="KW-1133">Transmembrane helix</keyword>
<dbReference type="CDD" id="cd00054">
    <property type="entry name" value="EGF_CA"/>
    <property type="match status" value="1"/>
</dbReference>
<feature type="disulfide bond" evidence="8">
    <location>
        <begin position="192"/>
        <end position="207"/>
    </location>
</feature>
<feature type="disulfide bond" evidence="7">
    <location>
        <begin position="1020"/>
        <end position="1029"/>
    </location>
</feature>
<dbReference type="InterPro" id="IPR036055">
    <property type="entry name" value="LDL_receptor-like_sf"/>
</dbReference>
<dbReference type="Gene3D" id="4.10.400.10">
    <property type="entry name" value="Low-density Lipoprotein Receptor"/>
    <property type="match status" value="1"/>
</dbReference>
<dbReference type="PANTHER" id="PTHR24270">
    <property type="entry name" value="LOW-DENSITY LIPOPROTEIN RECEPTOR-RELATED"/>
    <property type="match status" value="1"/>
</dbReference>
<keyword evidence="3" id="KW-0677">Repeat</keyword>
<comment type="caution">
    <text evidence="7">Lacks conserved residue(s) required for the propagation of feature annotation.</text>
</comment>
<dbReference type="SMART" id="SM00181">
    <property type="entry name" value="EGF"/>
    <property type="match status" value="3"/>
</dbReference>
<dbReference type="InterPro" id="IPR000742">
    <property type="entry name" value="EGF"/>
</dbReference>
<dbReference type="OrthoDB" id="6133584at2759"/>
<dbReference type="Proteomes" id="UP000663891">
    <property type="component" value="Unassembled WGS sequence"/>
</dbReference>
<name>A0A815LKQ6_9BILA</name>
<dbReference type="PROSITE" id="PS50068">
    <property type="entry name" value="LDLRA_2"/>
    <property type="match status" value="3"/>
</dbReference>
<dbReference type="SUPFAM" id="SSF57424">
    <property type="entry name" value="LDL receptor-like module"/>
    <property type="match status" value="2"/>
</dbReference>
<keyword evidence="7" id="KW-0245">EGF-like domain</keyword>
<feature type="domain" description="G-protein coupled receptors family 1 profile" evidence="12">
    <location>
        <begin position="1275"/>
        <end position="1534"/>
    </location>
</feature>
<evidence type="ECO:0000313" key="13">
    <source>
        <dbReference type="EMBL" id="CAF1409751.1"/>
    </source>
</evidence>
<dbReference type="PRINTS" id="PR00261">
    <property type="entry name" value="LDLRECEPTOR"/>
</dbReference>
<evidence type="ECO:0000256" key="7">
    <source>
        <dbReference type="PROSITE-ProRule" id="PRU00076"/>
    </source>
</evidence>
<dbReference type="InterPro" id="IPR017452">
    <property type="entry name" value="GPCR_Rhodpsn_7TM"/>
</dbReference>
<feature type="transmembrane region" description="Helical" evidence="9">
    <location>
        <begin position="1484"/>
        <end position="1502"/>
    </location>
</feature>
<comment type="subcellular location">
    <subcellularLocation>
        <location evidence="1">Membrane</location>
        <topology evidence="1">Single-pass membrane protein</topology>
    </subcellularLocation>
</comment>
<dbReference type="PROSITE" id="PS50026">
    <property type="entry name" value="EGF_3"/>
    <property type="match status" value="2"/>
</dbReference>
<dbReference type="PROSITE" id="PS50262">
    <property type="entry name" value="G_PROTEIN_RECEP_F1_2"/>
    <property type="match status" value="1"/>
</dbReference>
<evidence type="ECO:0000256" key="1">
    <source>
        <dbReference type="ARBA" id="ARBA00004167"/>
    </source>
</evidence>
<feature type="signal peptide" evidence="10">
    <location>
        <begin position="1"/>
        <end position="19"/>
    </location>
</feature>
<evidence type="ECO:0000259" key="12">
    <source>
        <dbReference type="PROSITE" id="PS50262"/>
    </source>
</evidence>
<evidence type="ECO:0000256" key="5">
    <source>
        <dbReference type="ARBA" id="ARBA00023136"/>
    </source>
</evidence>
<dbReference type="InterPro" id="IPR002172">
    <property type="entry name" value="LDrepeatLR_classA_rpt"/>
</dbReference>
<keyword evidence="5 9" id="KW-0472">Membrane</keyword>
<dbReference type="SUPFAM" id="SSF81321">
    <property type="entry name" value="Family A G protein-coupled receptor-like"/>
    <property type="match status" value="1"/>
</dbReference>
<evidence type="ECO:0000256" key="4">
    <source>
        <dbReference type="ARBA" id="ARBA00022989"/>
    </source>
</evidence>
<evidence type="ECO:0000256" key="3">
    <source>
        <dbReference type="ARBA" id="ARBA00022737"/>
    </source>
</evidence>
<feature type="transmembrane region" description="Helical" evidence="9">
    <location>
        <begin position="1331"/>
        <end position="1353"/>
    </location>
</feature>
<dbReference type="GO" id="GO:0016192">
    <property type="term" value="P:vesicle-mediated transport"/>
    <property type="evidence" value="ECO:0007669"/>
    <property type="project" value="UniProtKB-ARBA"/>
</dbReference>
<feature type="disulfide bond" evidence="7">
    <location>
        <begin position="944"/>
        <end position="953"/>
    </location>
</feature>
<proteinExistence type="predicted"/>
<protein>
    <submittedName>
        <fullName evidence="13">Uncharacterized protein</fullName>
    </submittedName>
</protein>
<dbReference type="EMBL" id="CAJNON010000962">
    <property type="protein sequence ID" value="CAF1409751.1"/>
    <property type="molecule type" value="Genomic_DNA"/>
</dbReference>
<dbReference type="GO" id="GO:0005886">
    <property type="term" value="C:plasma membrane"/>
    <property type="evidence" value="ECO:0007669"/>
    <property type="project" value="TreeGrafter"/>
</dbReference>
<sequence length="1560" mass="182105">MGFLTLLVLLTSFIIIVDGQYFVYYSDDRYGFDATFDCLYAYSGDTTQLSTVDYSLIAYCRRLDGTEKEENFSTILYENILNNMTFAELYRQGVTSMELLAWSVPIDIVERYEKNGQNSNEIFYNCSLPWFGSMCQYRFASVILPSFNEVLQFQYCTNGISQTDVYANTCYSFLPACYRGPSPMCLDWHEICDGYFDCLYGEDEQSCDILEVNECFEDEFRCHFGGQCISSAFLRDGKASTDCLDGSDEIYPAKYSRYDTDYLCTHVSTFQCEELRDRRSLVLFPCKDFINNPSLWTETTRNNYGVCANNRYYYMFYNVLPSLDHISKMHCREAFYCSLKFYSIVDFRYNDTSNIRCEFLGDHCQSEWLVLPKSPFIYGLFQFVYLTNRSVDEFKVNIAPDFICFNASHCPGLVYCSIDIGIRNGLTCCKMNNLINRTLMVWFQLDEILFDLGQRCLTIGTDQVCSHSSLFHCSRSLKCISKHRLVDGYSDCYYKEDELFSACQLNDSKRFICASNPEKCLSIVAIENGIKDCEHGDDEWPANRRDTRSNTVPFAIFCDGETDLLLMDTLNHTDETSCEWWPCNNPYSRCDNAWHCLNGVDELNCPNAKCSLNEHLCEYDISHKPFCVPYLHLMEKRLRSETENYRLVYFANQTYTDLKDLFFWNETKCITSQHLIYDSLNSSTVYDDNCFIQTKISPPFTFFAVLKHPFPNCYLTSQFYFKRQPKQFLQTFGLSYFPSTSINSSVLQPSKVDVNIDTPLQNAKRDWYCNRGVPLLFKNNQTKRCLCPPSYFGHRCHLQNQRISLTVQLIYRTIIDNIHSFQLVIMLIDDQETIYPYHEQITYVPKRDCQKKFNLYLLYPHRLKNLSSNYSIRIDIFNKIILTYWASWHLSIPFQFLPVNRIASQLFIPTNTQQQFESSCSLSCGKHGRCMKYINKNSSYFCQCDQGYSGRYCNIQHSCSCSSDSFCLTSSICLCSMNKFGRNCHLTRSVCQSLHNSCENNGICIPVDDRININDFTCLCKENFYGKRCENQIEDGIYIELNEEMIQQVSIVFIHYIKAFDHSEHQHITEIKKIKYGENSIQIHVKPQIHILFIELLKNDYYLIIKQETFQKLNQIQMKLSSNQQCVSIHELMNSTLKSYTYLHRIKYYPLLCRQYKELMCFYDETYMCICDLDRFSNCFIFNHSLTYDCQGQNYCENNGRCFQDNPKCPVEALCVCSDCYYGLKCQFTTEGFALSLDYILSYHIKPNLSFAQQPMIIKISIGITTIMFILGLINGIMSILTFHMKKTRDVGCGYYLLVSSWISICLIIMLIIKFWQLILSQMVILTNRSFININCILLDMIIKILIAFNDWLDTCVSIERAMNVSTGVRFNKHKSKQMSKWVILSILIVTILTHLHDPIHRQLIDDIDIDEKRIWCLVQYSSSSISTWNSFITFVHFLMPFLINLLSIIFIIISLARSRSNLQTRLSFIDHLRSQLKQHKSHLIASFVFISLALIRLILSFTSGCMKSPNNSWLFLIAYFISFLPSMMTFIVYILPSKIYKKEFNASVQQKIGRLRTLF</sequence>
<evidence type="ECO:0000259" key="11">
    <source>
        <dbReference type="PROSITE" id="PS50026"/>
    </source>
</evidence>
<feature type="disulfide bond" evidence="7">
    <location>
        <begin position="920"/>
        <end position="930"/>
    </location>
</feature>
<dbReference type="InterPro" id="IPR050685">
    <property type="entry name" value="LDLR"/>
</dbReference>
<reference evidence="13" key="1">
    <citation type="submission" date="2021-02" db="EMBL/GenBank/DDBJ databases">
        <authorList>
            <person name="Nowell W R."/>
        </authorList>
    </citation>
    <scope>NUCLEOTIDE SEQUENCE</scope>
</reference>
<evidence type="ECO:0000313" key="14">
    <source>
        <dbReference type="Proteomes" id="UP000663891"/>
    </source>
</evidence>
<dbReference type="CDD" id="cd00112">
    <property type="entry name" value="LDLa"/>
    <property type="match status" value="1"/>
</dbReference>
<organism evidence="13 14">
    <name type="scientific">Adineta steineri</name>
    <dbReference type="NCBI Taxonomy" id="433720"/>
    <lineage>
        <taxon>Eukaryota</taxon>
        <taxon>Metazoa</taxon>
        <taxon>Spiralia</taxon>
        <taxon>Gnathifera</taxon>
        <taxon>Rotifera</taxon>
        <taxon>Eurotatoria</taxon>
        <taxon>Bdelloidea</taxon>
        <taxon>Adinetida</taxon>
        <taxon>Adinetidae</taxon>
        <taxon>Adineta</taxon>
    </lineage>
</organism>
<dbReference type="PROSITE" id="PS00022">
    <property type="entry name" value="EGF_1"/>
    <property type="match status" value="3"/>
</dbReference>
<gene>
    <name evidence="13" type="ORF">VCS650_LOCUS37025</name>
</gene>
<dbReference type="SUPFAM" id="SSF57196">
    <property type="entry name" value="EGF/Laminin"/>
    <property type="match status" value="1"/>
</dbReference>
<evidence type="ECO:0000256" key="2">
    <source>
        <dbReference type="ARBA" id="ARBA00022692"/>
    </source>
</evidence>
<feature type="chain" id="PRO_5032338794" evidence="10">
    <location>
        <begin position="20"/>
        <end position="1560"/>
    </location>
</feature>
<feature type="transmembrane region" description="Helical" evidence="9">
    <location>
        <begin position="1379"/>
        <end position="1397"/>
    </location>
</feature>
<dbReference type="PROSITE" id="PS01186">
    <property type="entry name" value="EGF_2"/>
    <property type="match status" value="1"/>
</dbReference>
<keyword evidence="10" id="KW-0732">Signal</keyword>
<accession>A0A815LKQ6</accession>
<evidence type="ECO:0000256" key="8">
    <source>
        <dbReference type="PROSITE-ProRule" id="PRU00124"/>
    </source>
</evidence>
<feature type="domain" description="EGF-like" evidence="11">
    <location>
        <begin position="987"/>
        <end position="1030"/>
    </location>
</feature>
<feature type="transmembrane region" description="Helical" evidence="9">
    <location>
        <begin position="1256"/>
        <end position="1283"/>
    </location>
</feature>
<keyword evidence="2 9" id="KW-0812">Transmembrane</keyword>
<dbReference type="Gene3D" id="2.10.25.10">
    <property type="entry name" value="Laminin"/>
    <property type="match status" value="1"/>
</dbReference>
<evidence type="ECO:0000256" key="10">
    <source>
        <dbReference type="SAM" id="SignalP"/>
    </source>
</evidence>